<comment type="caution">
    <text evidence="1">The sequence shown here is derived from an EMBL/GenBank/DDBJ whole genome shotgun (WGS) entry which is preliminary data.</text>
</comment>
<organism evidence="1 2">
    <name type="scientific">Chlamydomonas incerta</name>
    <dbReference type="NCBI Taxonomy" id="51695"/>
    <lineage>
        <taxon>Eukaryota</taxon>
        <taxon>Viridiplantae</taxon>
        <taxon>Chlorophyta</taxon>
        <taxon>core chlorophytes</taxon>
        <taxon>Chlorophyceae</taxon>
        <taxon>CS clade</taxon>
        <taxon>Chlamydomonadales</taxon>
        <taxon>Chlamydomonadaceae</taxon>
        <taxon>Chlamydomonas</taxon>
    </lineage>
</organism>
<accession>A0A835VT17</accession>
<evidence type="ECO:0000313" key="1">
    <source>
        <dbReference type="EMBL" id="KAG2424439.1"/>
    </source>
</evidence>
<dbReference type="NCBIfam" id="NF038114">
    <property type="entry name" value="rightmost"/>
    <property type="match status" value="1"/>
</dbReference>
<dbReference type="AlphaFoldDB" id="A0A835VT17"/>
<gene>
    <name evidence="1" type="ORF">HXX76_014492</name>
</gene>
<proteinExistence type="predicted"/>
<dbReference type="EMBL" id="JAEHOC010000065">
    <property type="protein sequence ID" value="KAG2424439.1"/>
    <property type="molecule type" value="Genomic_DNA"/>
</dbReference>
<protein>
    <submittedName>
        <fullName evidence="1">Uncharacterized protein</fullName>
    </submittedName>
</protein>
<reference evidence="1" key="1">
    <citation type="journal article" date="2020" name="bioRxiv">
        <title>Comparative genomics of Chlamydomonas.</title>
        <authorList>
            <person name="Craig R.J."/>
            <person name="Hasan A.R."/>
            <person name="Ness R.W."/>
            <person name="Keightley P.D."/>
        </authorList>
    </citation>
    <scope>NUCLEOTIDE SEQUENCE</scope>
    <source>
        <strain evidence="1">SAG 7.73</strain>
    </source>
</reference>
<evidence type="ECO:0000313" key="2">
    <source>
        <dbReference type="Proteomes" id="UP000650467"/>
    </source>
</evidence>
<keyword evidence="2" id="KW-1185">Reference proteome</keyword>
<dbReference type="Proteomes" id="UP000650467">
    <property type="component" value="Unassembled WGS sequence"/>
</dbReference>
<name>A0A835VT17_CHLIN</name>
<dbReference type="OrthoDB" id="559858at2759"/>
<sequence>MSKPADMAVTGANAAGAVVNYNLPIAVDLCAFDGFLPPLADALTTVISATATQTLPAKWRVGGDYGAILAPNTPYLTAMDCKTWLPLADQSAIAPPADMSSLLQYDTATSPFYQLNYQLKGKVSSGKCYTLTFTFNICPTAKRVIRLQIK</sequence>